<dbReference type="EC" id="2.4.-.-" evidence="10"/>
<dbReference type="EMBL" id="JBHTMY010000003">
    <property type="protein sequence ID" value="MFD1316080.1"/>
    <property type="molecule type" value="Genomic_DNA"/>
</dbReference>
<name>A0ABW3Y3T5_9FLAO</name>
<evidence type="ECO:0000256" key="1">
    <source>
        <dbReference type="ARBA" id="ARBA00022475"/>
    </source>
</evidence>
<evidence type="ECO:0000313" key="11">
    <source>
        <dbReference type="Proteomes" id="UP001597201"/>
    </source>
</evidence>
<evidence type="ECO:0000256" key="6">
    <source>
        <dbReference type="ARBA" id="ARBA00022989"/>
    </source>
</evidence>
<keyword evidence="4 8" id="KW-0812">Transmembrane</keyword>
<protein>
    <submittedName>
        <fullName evidence="10">Glycosyltransferase family 2 protein</fullName>
        <ecNumber evidence="10">2.4.-.-</ecNumber>
    </submittedName>
</protein>
<dbReference type="RefSeq" id="WP_377178859.1">
    <property type="nucleotide sequence ID" value="NZ_JBHTMY010000003.1"/>
</dbReference>
<evidence type="ECO:0000256" key="4">
    <source>
        <dbReference type="ARBA" id="ARBA00022692"/>
    </source>
</evidence>
<accession>A0ABW3Y3T5</accession>
<dbReference type="Proteomes" id="UP001597201">
    <property type="component" value="Unassembled WGS sequence"/>
</dbReference>
<evidence type="ECO:0000259" key="9">
    <source>
        <dbReference type="Pfam" id="PF00535"/>
    </source>
</evidence>
<keyword evidence="3 10" id="KW-0808">Transferase</keyword>
<feature type="domain" description="Glycosyltransferase 2-like" evidence="9">
    <location>
        <begin position="6"/>
        <end position="166"/>
    </location>
</feature>
<evidence type="ECO:0000256" key="3">
    <source>
        <dbReference type="ARBA" id="ARBA00022679"/>
    </source>
</evidence>
<gene>
    <name evidence="10" type="ORF">ACFQ39_10660</name>
</gene>
<proteinExistence type="predicted"/>
<dbReference type="CDD" id="cd04187">
    <property type="entry name" value="DPM1_like_bac"/>
    <property type="match status" value="1"/>
</dbReference>
<keyword evidence="2 10" id="KW-0328">Glycosyltransferase</keyword>
<dbReference type="SUPFAM" id="SSF53448">
    <property type="entry name" value="Nucleotide-diphospho-sugar transferases"/>
    <property type="match status" value="1"/>
</dbReference>
<comment type="caution">
    <text evidence="10">The sequence shown here is derived from an EMBL/GenBank/DDBJ whole genome shotgun (WGS) entry which is preliminary data.</text>
</comment>
<evidence type="ECO:0000313" key="10">
    <source>
        <dbReference type="EMBL" id="MFD1316080.1"/>
    </source>
</evidence>
<keyword evidence="11" id="KW-1185">Reference proteome</keyword>
<organism evidence="10 11">
    <name type="scientific">Namhaeicola litoreus</name>
    <dbReference type="NCBI Taxonomy" id="1052145"/>
    <lineage>
        <taxon>Bacteria</taxon>
        <taxon>Pseudomonadati</taxon>
        <taxon>Bacteroidota</taxon>
        <taxon>Flavobacteriia</taxon>
        <taxon>Flavobacteriales</taxon>
        <taxon>Flavobacteriaceae</taxon>
        <taxon>Namhaeicola</taxon>
    </lineage>
</organism>
<feature type="transmembrane region" description="Helical" evidence="8">
    <location>
        <begin position="263"/>
        <end position="284"/>
    </location>
</feature>
<dbReference type="GO" id="GO:0016757">
    <property type="term" value="F:glycosyltransferase activity"/>
    <property type="evidence" value="ECO:0007669"/>
    <property type="project" value="UniProtKB-KW"/>
</dbReference>
<evidence type="ECO:0000256" key="7">
    <source>
        <dbReference type="ARBA" id="ARBA00023136"/>
    </source>
</evidence>
<dbReference type="PANTHER" id="PTHR48090">
    <property type="entry name" value="UNDECAPRENYL-PHOSPHATE 4-DEOXY-4-FORMAMIDO-L-ARABINOSE TRANSFERASE-RELATED"/>
    <property type="match status" value="1"/>
</dbReference>
<keyword evidence="1" id="KW-1003">Cell membrane</keyword>
<keyword evidence="6 8" id="KW-1133">Transmembrane helix</keyword>
<dbReference type="PANTHER" id="PTHR48090:SF3">
    <property type="entry name" value="UNDECAPRENYL-PHOSPHATE 4-DEOXY-4-FORMAMIDO-L-ARABINOSE TRANSFERASE"/>
    <property type="match status" value="1"/>
</dbReference>
<dbReference type="InterPro" id="IPR050256">
    <property type="entry name" value="Glycosyltransferase_2"/>
</dbReference>
<dbReference type="InterPro" id="IPR029044">
    <property type="entry name" value="Nucleotide-diphossugar_trans"/>
</dbReference>
<dbReference type="Pfam" id="PF00535">
    <property type="entry name" value="Glycos_transf_2"/>
    <property type="match status" value="1"/>
</dbReference>
<dbReference type="Gene3D" id="3.90.550.10">
    <property type="entry name" value="Spore Coat Polysaccharide Biosynthesis Protein SpsA, Chain A"/>
    <property type="match status" value="1"/>
</dbReference>
<evidence type="ECO:0000256" key="8">
    <source>
        <dbReference type="SAM" id="Phobius"/>
    </source>
</evidence>
<sequence length="308" mass="34802">MKKLYSIVIPVYRSSDIVGETVFKILQVLRQRDLQGEIILVNDGSPDNSWEVIKGLAEKYEFVKAINLVKNFGQHNAVLCGFNYANGDYIITMDDDMQNPPDQILPLIDSMNDSDYDLVFGKFRSKKHAHHRKLGSKLVGYLNYKVFNKPKDITLTNFRIIKRDVIDRLLTYKTSYPYIPGLLLMFSSKIGNVDVDHAPRKVGESNYSAKKIVQLISRLLINYSSYPLRLLSSIGLFISALSFLVGLAYLLKEILLGSSVQGWTTLVVLTAFLGGFIIALLGVIGEYLSRILDQISSNKSYFVKEVIE</sequence>
<evidence type="ECO:0000256" key="2">
    <source>
        <dbReference type="ARBA" id="ARBA00022676"/>
    </source>
</evidence>
<evidence type="ECO:0000256" key="5">
    <source>
        <dbReference type="ARBA" id="ARBA00022985"/>
    </source>
</evidence>
<reference evidence="11" key="1">
    <citation type="journal article" date="2019" name="Int. J. Syst. Evol. Microbiol.">
        <title>The Global Catalogue of Microorganisms (GCM) 10K type strain sequencing project: providing services to taxonomists for standard genome sequencing and annotation.</title>
        <authorList>
            <consortium name="The Broad Institute Genomics Platform"/>
            <consortium name="The Broad Institute Genome Sequencing Center for Infectious Disease"/>
            <person name="Wu L."/>
            <person name="Ma J."/>
        </authorList>
    </citation>
    <scope>NUCLEOTIDE SEQUENCE [LARGE SCALE GENOMIC DNA]</scope>
    <source>
        <strain evidence="11">CCUG 61485</strain>
    </source>
</reference>
<dbReference type="InterPro" id="IPR001173">
    <property type="entry name" value="Glyco_trans_2-like"/>
</dbReference>
<keyword evidence="5" id="KW-0448">Lipopolysaccharide biosynthesis</keyword>
<keyword evidence="7 8" id="KW-0472">Membrane</keyword>
<feature type="transmembrane region" description="Helical" evidence="8">
    <location>
        <begin position="228"/>
        <end position="251"/>
    </location>
</feature>